<feature type="chain" id="PRO_5006039404" description="Fimbrial-type adhesion domain-containing protein" evidence="5">
    <location>
        <begin position="24"/>
        <end position="176"/>
    </location>
</feature>
<name>A0A0N9VDT7_9GAMM</name>
<dbReference type="Gene3D" id="2.60.40.1090">
    <property type="entry name" value="Fimbrial-type adhesion domain"/>
    <property type="match status" value="1"/>
</dbReference>
<dbReference type="InterPro" id="IPR000259">
    <property type="entry name" value="Adhesion_dom_fimbrial"/>
</dbReference>
<dbReference type="PANTHER" id="PTHR33420">
    <property type="entry name" value="FIMBRIAL SUBUNIT ELFA-RELATED"/>
    <property type="match status" value="1"/>
</dbReference>
<dbReference type="AlphaFoldDB" id="A0A0N9VDT7"/>
<dbReference type="Proteomes" id="UP000064939">
    <property type="component" value="Chromosome"/>
</dbReference>
<gene>
    <name evidence="7" type="ORF">AOY20_08130</name>
</gene>
<dbReference type="GO" id="GO:0043709">
    <property type="term" value="P:cell adhesion involved in single-species biofilm formation"/>
    <property type="evidence" value="ECO:0007669"/>
    <property type="project" value="TreeGrafter"/>
</dbReference>
<comment type="similarity">
    <text evidence="2">Belongs to the fimbrial protein family.</text>
</comment>
<organism evidence="7 8">
    <name type="scientific">Acinetobacter equi</name>
    <dbReference type="NCBI Taxonomy" id="1324350"/>
    <lineage>
        <taxon>Bacteria</taxon>
        <taxon>Pseudomonadati</taxon>
        <taxon>Pseudomonadota</taxon>
        <taxon>Gammaproteobacteria</taxon>
        <taxon>Moraxellales</taxon>
        <taxon>Moraxellaceae</taxon>
        <taxon>Acinetobacter</taxon>
    </lineage>
</organism>
<dbReference type="KEGG" id="aei:AOY20_08130"/>
<evidence type="ECO:0000256" key="5">
    <source>
        <dbReference type="SAM" id="SignalP"/>
    </source>
</evidence>
<dbReference type="InterPro" id="IPR036937">
    <property type="entry name" value="Adhesion_dom_fimbrial_sf"/>
</dbReference>
<keyword evidence="3 5" id="KW-0732">Signal</keyword>
<evidence type="ECO:0000256" key="4">
    <source>
        <dbReference type="ARBA" id="ARBA00023263"/>
    </source>
</evidence>
<evidence type="ECO:0000313" key="7">
    <source>
        <dbReference type="EMBL" id="ALH95495.1"/>
    </source>
</evidence>
<keyword evidence="4" id="KW-0281">Fimbrium</keyword>
<comment type="subcellular location">
    <subcellularLocation>
        <location evidence="1">Fimbrium</location>
    </subcellularLocation>
</comment>
<evidence type="ECO:0000256" key="2">
    <source>
        <dbReference type="ARBA" id="ARBA00006671"/>
    </source>
</evidence>
<evidence type="ECO:0000259" key="6">
    <source>
        <dbReference type="Pfam" id="PF00419"/>
    </source>
</evidence>
<accession>A0A0N9VDT7</accession>
<dbReference type="Pfam" id="PF00419">
    <property type="entry name" value="Fimbrial"/>
    <property type="match status" value="1"/>
</dbReference>
<dbReference type="OrthoDB" id="6986861at2"/>
<dbReference type="EMBL" id="CP012808">
    <property type="protein sequence ID" value="ALH95495.1"/>
    <property type="molecule type" value="Genomic_DNA"/>
</dbReference>
<feature type="signal peptide" evidence="5">
    <location>
        <begin position="1"/>
        <end position="23"/>
    </location>
</feature>
<evidence type="ECO:0000313" key="8">
    <source>
        <dbReference type="Proteomes" id="UP000064939"/>
    </source>
</evidence>
<dbReference type="PANTHER" id="PTHR33420:SF3">
    <property type="entry name" value="FIMBRIAL SUBUNIT ELFA"/>
    <property type="match status" value="1"/>
</dbReference>
<reference evidence="7 8" key="1">
    <citation type="journal article" date="2015" name="Int. J. Syst. Evol. Microbiol.">
        <title>Acinetobacter equi sp. nov. isolated from horse faeces.</title>
        <authorList>
            <person name="Poppel M.T."/>
            <person name="Skiebe E."/>
            <person name="Laue M."/>
            <person name="Bergmann H."/>
            <person name="Ebersberger I."/>
            <person name="Garn T."/>
            <person name="Fruth A."/>
            <person name="Baumgardt S."/>
            <person name="Busse H.J."/>
            <person name="Wilharm G."/>
        </authorList>
    </citation>
    <scope>NUCLEOTIDE SEQUENCE [LARGE SCALE GENOMIC DNA]</scope>
    <source>
        <strain evidence="7 8">114</strain>
    </source>
</reference>
<feature type="domain" description="Fimbrial-type adhesion" evidence="6">
    <location>
        <begin position="33"/>
        <end position="175"/>
    </location>
</feature>
<proteinExistence type="inferred from homology"/>
<dbReference type="InterPro" id="IPR050263">
    <property type="entry name" value="Bact_Fimbrial_Adh_Pro"/>
</dbReference>
<evidence type="ECO:0000256" key="3">
    <source>
        <dbReference type="ARBA" id="ARBA00022729"/>
    </source>
</evidence>
<protein>
    <recommendedName>
        <fullName evidence="6">Fimbrial-type adhesion domain-containing protein</fullName>
    </recommendedName>
</protein>
<evidence type="ECO:0000256" key="1">
    <source>
        <dbReference type="ARBA" id="ARBA00004561"/>
    </source>
</evidence>
<dbReference type="GO" id="GO:0009289">
    <property type="term" value="C:pilus"/>
    <property type="evidence" value="ECO:0007669"/>
    <property type="project" value="UniProtKB-SubCell"/>
</dbReference>
<dbReference type="RefSeq" id="WP_054581387.1">
    <property type="nucleotide sequence ID" value="NZ_CP012808.1"/>
</dbReference>
<keyword evidence="8" id="KW-1185">Reference proteome</keyword>
<dbReference type="SUPFAM" id="SSF49401">
    <property type="entry name" value="Bacterial adhesins"/>
    <property type="match status" value="1"/>
</dbReference>
<sequence length="176" mass="19817">MKKSQIIVFNLLLTSSMFSLVSAQDNIQRGLVNMRGEILESACTIDINSVDQTIDMGNIPVSSVRDNNENNIKEFELKLIDCRWGEETRNNLTSVDISFSGQSEADYFLLEGDARGIKLGLESISGEKIIPSETIVFEHDFTREIASRYRFRLVPDGNPVESGSFNTIVHFNISYK</sequence>
<dbReference type="InterPro" id="IPR008966">
    <property type="entry name" value="Adhesion_dom_sf"/>
</dbReference>
<dbReference type="STRING" id="1324350.AOY20_08130"/>